<dbReference type="AlphaFoldDB" id="A0A3N6QVZ3"/>
<reference evidence="3" key="1">
    <citation type="submission" date="2019-12" db="EMBL/GenBank/DDBJ databases">
        <title>Genome sequencing and annotation of Brassica cretica.</title>
        <authorList>
            <person name="Studholme D.J."/>
            <person name="Sarris P.F."/>
        </authorList>
    </citation>
    <scope>NUCLEOTIDE SEQUENCE</scope>
    <source>
        <strain evidence="2">PFS-001/15</strain>
        <strain evidence="3">PFS-102/07</strain>
        <tissue evidence="3">Leaf</tissue>
    </source>
</reference>
<sequence>MHVCPRSSSLQYNPDGVATNHYEVNVVGTDQNPILIDFLNSKSSCNPSPDPKTMKENSSEQGKGIALVVTIEARGKDDSGGDWDVGETEEELERRACEEEALQV</sequence>
<feature type="region of interest" description="Disordered" evidence="1">
    <location>
        <begin position="43"/>
        <end position="62"/>
    </location>
</feature>
<proteinExistence type="predicted"/>
<name>A0A3N6QVZ3_BRACR</name>
<protein>
    <submittedName>
        <fullName evidence="3">Uncharacterized protein</fullName>
    </submittedName>
</protein>
<feature type="region of interest" description="Disordered" evidence="1">
    <location>
        <begin position="73"/>
        <end position="104"/>
    </location>
</feature>
<gene>
    <name evidence="2" type="ORF">F2Q68_00029804</name>
    <name evidence="3" type="ORF">F2Q70_00034883</name>
</gene>
<evidence type="ECO:0000313" key="3">
    <source>
        <dbReference type="EMBL" id="KAF2583863.1"/>
    </source>
</evidence>
<evidence type="ECO:0000256" key="1">
    <source>
        <dbReference type="SAM" id="MobiDB-lite"/>
    </source>
</evidence>
<comment type="caution">
    <text evidence="3">The sequence shown here is derived from an EMBL/GenBank/DDBJ whole genome shotgun (WGS) entry which is preliminary data.</text>
</comment>
<dbReference type="OrthoDB" id="1113487at2759"/>
<organism evidence="3">
    <name type="scientific">Brassica cretica</name>
    <name type="common">Mustard</name>
    <dbReference type="NCBI Taxonomy" id="69181"/>
    <lineage>
        <taxon>Eukaryota</taxon>
        <taxon>Viridiplantae</taxon>
        <taxon>Streptophyta</taxon>
        <taxon>Embryophyta</taxon>
        <taxon>Tracheophyta</taxon>
        <taxon>Spermatophyta</taxon>
        <taxon>Magnoliopsida</taxon>
        <taxon>eudicotyledons</taxon>
        <taxon>Gunneridae</taxon>
        <taxon>Pentapetalae</taxon>
        <taxon>rosids</taxon>
        <taxon>malvids</taxon>
        <taxon>Brassicales</taxon>
        <taxon>Brassicaceae</taxon>
        <taxon>Brassiceae</taxon>
        <taxon>Brassica</taxon>
    </lineage>
</organism>
<accession>A0A3N6QVZ3</accession>
<dbReference type="Proteomes" id="UP000712281">
    <property type="component" value="Unassembled WGS sequence"/>
</dbReference>
<feature type="compositionally biased region" description="Acidic residues" evidence="1">
    <location>
        <begin position="80"/>
        <end position="91"/>
    </location>
</feature>
<evidence type="ECO:0000313" key="2">
    <source>
        <dbReference type="EMBL" id="KAF2543988.1"/>
    </source>
</evidence>
<dbReference type="EMBL" id="QGKW02002005">
    <property type="protein sequence ID" value="KAF2543988.1"/>
    <property type="molecule type" value="Genomic_DNA"/>
</dbReference>
<dbReference type="EMBL" id="QGKY02000246">
    <property type="protein sequence ID" value="KAF2583863.1"/>
    <property type="molecule type" value="Genomic_DNA"/>
</dbReference>